<keyword evidence="4 6" id="KW-1133">Transmembrane helix</keyword>
<organism evidence="7 8">
    <name type="scientific">Blautia hominis</name>
    <dbReference type="NCBI Taxonomy" id="2025493"/>
    <lineage>
        <taxon>Bacteria</taxon>
        <taxon>Bacillati</taxon>
        <taxon>Bacillota</taxon>
        <taxon>Clostridia</taxon>
        <taxon>Lachnospirales</taxon>
        <taxon>Lachnospiraceae</taxon>
        <taxon>Blautia</taxon>
    </lineage>
</organism>
<feature type="transmembrane region" description="Helical" evidence="6">
    <location>
        <begin position="47"/>
        <end position="67"/>
    </location>
</feature>
<feature type="transmembrane region" description="Helical" evidence="6">
    <location>
        <begin position="12"/>
        <end position="35"/>
    </location>
</feature>
<keyword evidence="3 6" id="KW-0812">Transmembrane</keyword>
<keyword evidence="8" id="KW-1185">Reference proteome</keyword>
<dbReference type="Proteomes" id="UP001600943">
    <property type="component" value="Unassembled WGS sequence"/>
</dbReference>
<dbReference type="Pfam" id="PF00209">
    <property type="entry name" value="SNF"/>
    <property type="match status" value="1"/>
</dbReference>
<dbReference type="InterPro" id="IPR000175">
    <property type="entry name" value="Na/ntran_symport"/>
</dbReference>
<protein>
    <recommendedName>
        <fullName evidence="9">Transporter</fullName>
    </recommendedName>
</protein>
<evidence type="ECO:0000256" key="3">
    <source>
        <dbReference type="ARBA" id="ARBA00022692"/>
    </source>
</evidence>
<dbReference type="SUPFAM" id="SSF161070">
    <property type="entry name" value="SNF-like"/>
    <property type="match status" value="1"/>
</dbReference>
<reference evidence="7 8" key="1">
    <citation type="submission" date="2024-04" db="EMBL/GenBank/DDBJ databases">
        <title>Defined microbial consortia suppress multidrug-resistant proinflammatory Enterobacteriaceae via ecological control.</title>
        <authorList>
            <person name="Furuichi M."/>
            <person name="Kawaguchi T."/>
            <person name="Pust M."/>
            <person name="Yasuma K."/>
            <person name="Plichta D."/>
            <person name="Hasegawa N."/>
            <person name="Ohya T."/>
            <person name="Bhattarai S."/>
            <person name="Sasajima S."/>
            <person name="Aoto Y."/>
            <person name="Tuganbaev T."/>
            <person name="Yaginuma M."/>
            <person name="Ueda M."/>
            <person name="Okahashi N."/>
            <person name="Amafuji K."/>
            <person name="Kiridooshi Y."/>
            <person name="Sugita K."/>
            <person name="Strazar M."/>
            <person name="Skelly A."/>
            <person name="Suda W."/>
            <person name="Hattori M."/>
            <person name="Nakamoto N."/>
            <person name="Caballero S."/>
            <person name="Norman J."/>
            <person name="Olle B."/>
            <person name="Tanoue T."/>
            <person name="Arita M."/>
            <person name="Bucci V."/>
            <person name="Atarashi K."/>
            <person name="Xavier R."/>
            <person name="Honda K."/>
        </authorList>
    </citation>
    <scope>NUCLEOTIDE SEQUENCE [LARGE SCALE GENOMIC DNA]</scope>
    <source>
        <strain evidence="8">k04-0078-D8-1</strain>
    </source>
</reference>
<proteinExistence type="predicted"/>
<accession>A0ABQ0B4W6</accession>
<dbReference type="InterPro" id="IPR037272">
    <property type="entry name" value="SNS_sf"/>
</dbReference>
<evidence type="ECO:0000313" key="8">
    <source>
        <dbReference type="Proteomes" id="UP001600943"/>
    </source>
</evidence>
<dbReference type="PANTHER" id="PTHR42948">
    <property type="entry name" value="TRANSPORTER"/>
    <property type="match status" value="1"/>
</dbReference>
<sequence length="85" mass="9025">MSKQIQETGGAPKWSGSFGFIMAAAGSAVGMGNLWRFPMLVGESGGGAFVLVYLICIFLVGIPLKLLRSVLAAQEEKMHLEAIKP</sequence>
<evidence type="ECO:0008006" key="9">
    <source>
        <dbReference type="Google" id="ProtNLM"/>
    </source>
</evidence>
<evidence type="ECO:0000256" key="5">
    <source>
        <dbReference type="ARBA" id="ARBA00023136"/>
    </source>
</evidence>
<dbReference type="EMBL" id="BAABYW010000001">
    <property type="protein sequence ID" value="GAA6406495.1"/>
    <property type="molecule type" value="Genomic_DNA"/>
</dbReference>
<dbReference type="PROSITE" id="PS50267">
    <property type="entry name" value="NA_NEUROTRAN_SYMP_3"/>
    <property type="match status" value="1"/>
</dbReference>
<evidence type="ECO:0000256" key="1">
    <source>
        <dbReference type="ARBA" id="ARBA00004141"/>
    </source>
</evidence>
<evidence type="ECO:0000313" key="7">
    <source>
        <dbReference type="EMBL" id="GAA6406495.1"/>
    </source>
</evidence>
<gene>
    <name evidence="7" type="ORF">K040078D81_06120</name>
</gene>
<dbReference type="RefSeq" id="WP_390403429.1">
    <property type="nucleotide sequence ID" value="NZ_BAABYW010000001.1"/>
</dbReference>
<dbReference type="PRINTS" id="PR00176">
    <property type="entry name" value="NANEUSMPORT"/>
</dbReference>
<evidence type="ECO:0000256" key="2">
    <source>
        <dbReference type="ARBA" id="ARBA00022448"/>
    </source>
</evidence>
<keyword evidence="2" id="KW-0813">Transport</keyword>
<evidence type="ECO:0000256" key="6">
    <source>
        <dbReference type="SAM" id="Phobius"/>
    </source>
</evidence>
<comment type="subcellular location">
    <subcellularLocation>
        <location evidence="1">Membrane</location>
        <topology evidence="1">Multi-pass membrane protein</topology>
    </subcellularLocation>
</comment>
<comment type="caution">
    <text evidence="7">The sequence shown here is derived from an EMBL/GenBank/DDBJ whole genome shotgun (WGS) entry which is preliminary data.</text>
</comment>
<evidence type="ECO:0000256" key="4">
    <source>
        <dbReference type="ARBA" id="ARBA00022989"/>
    </source>
</evidence>
<name>A0ABQ0B4W6_9FIRM</name>
<dbReference type="PANTHER" id="PTHR42948:SF1">
    <property type="entry name" value="TRANSPORTER"/>
    <property type="match status" value="1"/>
</dbReference>
<keyword evidence="5 6" id="KW-0472">Membrane</keyword>